<dbReference type="Proteomes" id="UP000579812">
    <property type="component" value="Unassembled WGS sequence"/>
</dbReference>
<evidence type="ECO:0000313" key="4">
    <source>
        <dbReference type="EMBL" id="KAF4105361.1"/>
    </source>
</evidence>
<dbReference type="InterPro" id="IPR036754">
    <property type="entry name" value="YbaK/aa-tRNA-synt-asso_dom_sf"/>
</dbReference>
<evidence type="ECO:0000256" key="2">
    <source>
        <dbReference type="ARBA" id="ARBA00031612"/>
    </source>
</evidence>
<comment type="similarity">
    <text evidence="1">Belongs to the PRORSD1 family.</text>
</comment>
<dbReference type="InterPro" id="IPR007214">
    <property type="entry name" value="YbaK/aa-tRNA-synth-assoc-dom"/>
</dbReference>
<keyword evidence="5" id="KW-1185">Reference proteome</keyword>
<protein>
    <recommendedName>
        <fullName evidence="2">PrdX deacylase domain-containing protein 1</fullName>
    </recommendedName>
</protein>
<dbReference type="SUPFAM" id="SSF55826">
    <property type="entry name" value="YbaK/ProRS associated domain"/>
    <property type="match status" value="1"/>
</dbReference>
<dbReference type="Gene3D" id="3.90.960.10">
    <property type="entry name" value="YbaK/aminoacyl-tRNA synthetase-associated domain"/>
    <property type="match status" value="1"/>
</dbReference>
<gene>
    <name evidence="4" type="ORF">G5714_013023</name>
</gene>
<dbReference type="PANTHER" id="PTHR31423:SF3">
    <property type="entry name" value="PROLYL-TRNA SYNTHETASE ASSOCIATED DOMAIN-CONTAINING PROTEIN 1-RELATED"/>
    <property type="match status" value="1"/>
</dbReference>
<evidence type="ECO:0000313" key="5">
    <source>
        <dbReference type="Proteomes" id="UP000579812"/>
    </source>
</evidence>
<dbReference type="AlphaFoldDB" id="A0A7J6CE32"/>
<dbReference type="PANTHER" id="PTHR31423">
    <property type="entry name" value="YBAK DOMAIN-CONTAINING PROTEIN"/>
    <property type="match status" value="1"/>
</dbReference>
<dbReference type="Pfam" id="PF04073">
    <property type="entry name" value="tRNA_edit"/>
    <property type="match status" value="1"/>
</dbReference>
<comment type="caution">
    <text evidence="4">The sequence shown here is derived from an EMBL/GenBank/DDBJ whole genome shotgun (WGS) entry which is preliminary data.</text>
</comment>
<dbReference type="CDD" id="cd04335">
    <property type="entry name" value="PrdX_deacylase"/>
    <property type="match status" value="1"/>
</dbReference>
<accession>A0A7J6CE32</accession>
<name>A0A7J6CE32_9TELE</name>
<dbReference type="FunFam" id="3.90.960.10:FF:000005">
    <property type="entry name" value="Putative prolyl-tRNA synthetase"/>
    <property type="match status" value="1"/>
</dbReference>
<reference evidence="4 5" key="1">
    <citation type="submission" date="2020-04" db="EMBL/GenBank/DDBJ databases">
        <title>Chromosome-level genome assembly of a cyprinid fish Onychostoma macrolepis by integration of Nanopore Sequencing, Bionano and Hi-C technology.</title>
        <authorList>
            <person name="Wang D."/>
        </authorList>
    </citation>
    <scope>NUCLEOTIDE SEQUENCE [LARGE SCALE GENOMIC DNA]</scope>
    <source>
        <strain evidence="4">SWU-2019</strain>
        <tissue evidence="4">Muscle</tissue>
    </source>
</reference>
<sequence>MASVELKQQLEELLKRLDIDTVCVDHPEVFTVEQMMPHLSHLSGALTKNLFLKDKKKKRLWLLSVRHDRELSLSDVSRRLGLGAGNLRLADEALMLQTLQVGQGCASALALFCDTQHSVTPVLDRDLTHGGHERLYFHPMTNSASLGLRPEDLLRFLTETGHQPVILSFD</sequence>
<dbReference type="EMBL" id="JAAMOB010000013">
    <property type="protein sequence ID" value="KAF4105361.1"/>
    <property type="molecule type" value="Genomic_DNA"/>
</dbReference>
<evidence type="ECO:0000259" key="3">
    <source>
        <dbReference type="Pfam" id="PF04073"/>
    </source>
</evidence>
<evidence type="ECO:0000256" key="1">
    <source>
        <dbReference type="ARBA" id="ARBA00010201"/>
    </source>
</evidence>
<dbReference type="OrthoDB" id="424586at2759"/>
<feature type="domain" description="YbaK/aminoacyl-tRNA synthetase-associated" evidence="3">
    <location>
        <begin position="26"/>
        <end position="156"/>
    </location>
</feature>
<dbReference type="InterPro" id="IPR040285">
    <property type="entry name" value="ProX/PRXD1"/>
</dbReference>
<dbReference type="GO" id="GO:0002161">
    <property type="term" value="F:aminoacyl-tRNA deacylase activity"/>
    <property type="evidence" value="ECO:0007669"/>
    <property type="project" value="InterPro"/>
</dbReference>
<proteinExistence type="inferred from homology"/>
<organism evidence="4 5">
    <name type="scientific">Onychostoma macrolepis</name>
    <dbReference type="NCBI Taxonomy" id="369639"/>
    <lineage>
        <taxon>Eukaryota</taxon>
        <taxon>Metazoa</taxon>
        <taxon>Chordata</taxon>
        <taxon>Craniata</taxon>
        <taxon>Vertebrata</taxon>
        <taxon>Euteleostomi</taxon>
        <taxon>Actinopterygii</taxon>
        <taxon>Neopterygii</taxon>
        <taxon>Teleostei</taxon>
        <taxon>Ostariophysi</taxon>
        <taxon>Cypriniformes</taxon>
        <taxon>Cyprinidae</taxon>
        <taxon>Acrossocheilinae</taxon>
        <taxon>Onychostoma</taxon>
    </lineage>
</organism>